<evidence type="ECO:0000313" key="1">
    <source>
        <dbReference type="EMBL" id="MBM7715370.1"/>
    </source>
</evidence>
<gene>
    <name evidence="1" type="ORF">JOC94_002357</name>
</gene>
<dbReference type="Pfam" id="PF20529">
    <property type="entry name" value="DUF6744"/>
    <property type="match status" value="1"/>
</dbReference>
<dbReference type="InterPro" id="IPR046632">
    <property type="entry name" value="DUF6744"/>
</dbReference>
<dbReference type="RefSeq" id="WP_205179373.1">
    <property type="nucleotide sequence ID" value="NZ_JAFBFH010000014.1"/>
</dbReference>
<dbReference type="Proteomes" id="UP000823485">
    <property type="component" value="Unassembled WGS sequence"/>
</dbReference>
<accession>A0ABS2R7M6</accession>
<name>A0ABS2R7M6_9BACI</name>
<organism evidence="1 2">
    <name type="scientific">Siminovitchia thermophila</name>
    <dbReference type="NCBI Taxonomy" id="1245522"/>
    <lineage>
        <taxon>Bacteria</taxon>
        <taxon>Bacillati</taxon>
        <taxon>Bacillota</taxon>
        <taxon>Bacilli</taxon>
        <taxon>Bacillales</taxon>
        <taxon>Bacillaceae</taxon>
        <taxon>Siminovitchia</taxon>
    </lineage>
</organism>
<sequence length="298" mass="34064">MALDLGNVTAVQNVGEEEILGHLMWFSVGKQLVKRDDLLTTLTQSGLEESWMPNPIRSSDAFRRATKEIETKKSTATANVFENYLIREVFSDKDQIQRNIVVETVDQSGKRLDYDSQAGVITLNKKDDSLTFVTSNDMARELSEEAEKKFQVYKDYYSAQQLRVMVSKILQSLAPTPVRPNGGIYFIPDSHTEGLNKLVKFTSSLENSEGFKVPIVNTYDNQQMVNKKLSEHLENILSECRSSEHLRKSQVKDLVNQANAVIKDYRNYKNIVQNEADQFEERILLIKSEVTKLIENME</sequence>
<evidence type="ECO:0000313" key="2">
    <source>
        <dbReference type="Proteomes" id="UP000823485"/>
    </source>
</evidence>
<protein>
    <submittedName>
        <fullName evidence="1">Uncharacterized protein</fullName>
    </submittedName>
</protein>
<proteinExistence type="predicted"/>
<dbReference type="EMBL" id="JAFBFH010000014">
    <property type="protein sequence ID" value="MBM7715370.1"/>
    <property type="molecule type" value="Genomic_DNA"/>
</dbReference>
<comment type="caution">
    <text evidence="1">The sequence shown here is derived from an EMBL/GenBank/DDBJ whole genome shotgun (WGS) entry which is preliminary data.</text>
</comment>
<reference evidence="1 2" key="1">
    <citation type="submission" date="2021-01" db="EMBL/GenBank/DDBJ databases">
        <title>Genomic Encyclopedia of Type Strains, Phase IV (KMG-IV): sequencing the most valuable type-strain genomes for metagenomic binning, comparative biology and taxonomic classification.</title>
        <authorList>
            <person name="Goeker M."/>
        </authorList>
    </citation>
    <scope>NUCLEOTIDE SEQUENCE [LARGE SCALE GENOMIC DNA]</scope>
    <source>
        <strain evidence="1 2">DSM 105453</strain>
    </source>
</reference>
<keyword evidence="2" id="KW-1185">Reference proteome</keyword>